<proteinExistence type="predicted"/>
<evidence type="ECO:0000259" key="8">
    <source>
        <dbReference type="PROSITE" id="PS51202"/>
    </source>
</evidence>
<keyword evidence="10" id="KW-1185">Reference proteome</keyword>
<dbReference type="OrthoDB" id="9775180at2"/>
<evidence type="ECO:0000256" key="4">
    <source>
        <dbReference type="ARBA" id="ARBA00022958"/>
    </source>
</evidence>
<dbReference type="InterPro" id="IPR003148">
    <property type="entry name" value="RCK_N"/>
</dbReference>
<keyword evidence="2" id="KW-0813">Transport</keyword>
<keyword evidence="6" id="KW-0406">Ion transport</keyword>
<dbReference type="InterPro" id="IPR006036">
    <property type="entry name" value="K_uptake_TrkA"/>
</dbReference>
<dbReference type="Gene3D" id="3.40.50.720">
    <property type="entry name" value="NAD(P)-binding Rossmann-like Domain"/>
    <property type="match status" value="1"/>
</dbReference>
<evidence type="ECO:0000256" key="6">
    <source>
        <dbReference type="ARBA" id="ARBA00023065"/>
    </source>
</evidence>
<dbReference type="PRINTS" id="PR00335">
    <property type="entry name" value="KUPTAKETRKA"/>
</dbReference>
<dbReference type="PANTHER" id="PTHR43833">
    <property type="entry name" value="POTASSIUM CHANNEL PROTEIN 2-RELATED-RELATED"/>
    <property type="match status" value="1"/>
</dbReference>
<dbReference type="EMBL" id="BMHA01000013">
    <property type="protein sequence ID" value="GGI08933.1"/>
    <property type="molecule type" value="Genomic_DNA"/>
</dbReference>
<dbReference type="Pfam" id="PF02254">
    <property type="entry name" value="TrkA_N"/>
    <property type="match status" value="1"/>
</dbReference>
<dbReference type="AlphaFoldDB" id="A0A8J3AAU8"/>
<name>A0A8J3AAU8_9ACTN</name>
<dbReference type="GO" id="GO:0015079">
    <property type="term" value="F:potassium ion transmembrane transporter activity"/>
    <property type="evidence" value="ECO:0007669"/>
    <property type="project" value="InterPro"/>
</dbReference>
<evidence type="ECO:0000256" key="5">
    <source>
        <dbReference type="ARBA" id="ARBA00023027"/>
    </source>
</evidence>
<dbReference type="PROSITE" id="PS51202">
    <property type="entry name" value="RCK_C"/>
    <property type="match status" value="1"/>
</dbReference>
<dbReference type="SUPFAM" id="SSF51735">
    <property type="entry name" value="NAD(P)-binding Rossmann-fold domains"/>
    <property type="match status" value="1"/>
</dbReference>
<accession>A0A8J3AAU8</accession>
<reference evidence="9" key="1">
    <citation type="journal article" date="2014" name="Int. J. Syst. Evol. Microbiol.">
        <title>Complete genome sequence of Corynebacterium casei LMG S-19264T (=DSM 44701T), isolated from a smear-ripened cheese.</title>
        <authorList>
            <consortium name="US DOE Joint Genome Institute (JGI-PGF)"/>
            <person name="Walter F."/>
            <person name="Albersmeier A."/>
            <person name="Kalinowski J."/>
            <person name="Ruckert C."/>
        </authorList>
    </citation>
    <scope>NUCLEOTIDE SEQUENCE</scope>
    <source>
        <strain evidence="9">CGMCC 1.14988</strain>
    </source>
</reference>
<dbReference type="PROSITE" id="PS51201">
    <property type="entry name" value="RCK_N"/>
    <property type="match status" value="1"/>
</dbReference>
<evidence type="ECO:0000256" key="3">
    <source>
        <dbReference type="ARBA" id="ARBA00022538"/>
    </source>
</evidence>
<evidence type="ECO:0000256" key="1">
    <source>
        <dbReference type="ARBA" id="ARBA00017378"/>
    </source>
</evidence>
<dbReference type="InterPro" id="IPR050721">
    <property type="entry name" value="Trk_Ktr_HKT_K-transport"/>
</dbReference>
<dbReference type="InterPro" id="IPR036721">
    <property type="entry name" value="RCK_C_sf"/>
</dbReference>
<feature type="domain" description="RCK N-terminal" evidence="7">
    <location>
        <begin position="1"/>
        <end position="117"/>
    </location>
</feature>
<dbReference type="RefSeq" id="WP_130648738.1">
    <property type="nucleotide sequence ID" value="NZ_BMHA01000013.1"/>
</dbReference>
<evidence type="ECO:0000313" key="9">
    <source>
        <dbReference type="EMBL" id="GGI08933.1"/>
    </source>
</evidence>
<organism evidence="9 10">
    <name type="scientific">Egicoccus halophilus</name>
    <dbReference type="NCBI Taxonomy" id="1670830"/>
    <lineage>
        <taxon>Bacteria</taxon>
        <taxon>Bacillati</taxon>
        <taxon>Actinomycetota</taxon>
        <taxon>Nitriliruptoria</taxon>
        <taxon>Egicoccales</taxon>
        <taxon>Egicoccaceae</taxon>
        <taxon>Egicoccus</taxon>
    </lineage>
</organism>
<keyword evidence="4" id="KW-0630">Potassium</keyword>
<comment type="caution">
    <text evidence="9">The sequence shown here is derived from an EMBL/GenBank/DDBJ whole genome shotgun (WGS) entry which is preliminary data.</text>
</comment>
<keyword evidence="5" id="KW-0520">NAD</keyword>
<dbReference type="PANTHER" id="PTHR43833:SF5">
    <property type="entry name" value="TRK SYSTEM POTASSIUM UPTAKE PROTEIN TRKA"/>
    <property type="match status" value="1"/>
</dbReference>
<dbReference type="InterPro" id="IPR006037">
    <property type="entry name" value="RCK_C"/>
</dbReference>
<feature type="domain" description="RCK C-terminal" evidence="8">
    <location>
        <begin position="136"/>
        <end position="219"/>
    </location>
</feature>
<dbReference type="InterPro" id="IPR036291">
    <property type="entry name" value="NAD(P)-bd_dom_sf"/>
</dbReference>
<dbReference type="Pfam" id="PF02080">
    <property type="entry name" value="TrkA_C"/>
    <property type="match status" value="1"/>
</dbReference>
<dbReference type="SUPFAM" id="SSF116726">
    <property type="entry name" value="TrkA C-terminal domain-like"/>
    <property type="match status" value="1"/>
</dbReference>
<evidence type="ECO:0000256" key="2">
    <source>
        <dbReference type="ARBA" id="ARBA00022448"/>
    </source>
</evidence>
<protein>
    <recommendedName>
        <fullName evidence="1">Trk system potassium uptake protein TrkA</fullName>
    </recommendedName>
</protein>
<dbReference type="Gene3D" id="3.30.70.1450">
    <property type="entry name" value="Regulator of K+ conductance, C-terminal domain"/>
    <property type="match status" value="1"/>
</dbReference>
<dbReference type="Proteomes" id="UP000650511">
    <property type="component" value="Unassembled WGS sequence"/>
</dbReference>
<reference evidence="9" key="2">
    <citation type="submission" date="2020-09" db="EMBL/GenBank/DDBJ databases">
        <authorList>
            <person name="Sun Q."/>
            <person name="Zhou Y."/>
        </authorList>
    </citation>
    <scope>NUCLEOTIDE SEQUENCE</scope>
    <source>
        <strain evidence="9">CGMCC 1.14988</strain>
    </source>
</reference>
<keyword evidence="3" id="KW-0633">Potassium transport</keyword>
<evidence type="ECO:0000259" key="7">
    <source>
        <dbReference type="PROSITE" id="PS51201"/>
    </source>
</evidence>
<sequence>MYVVIAGGGKIGRYIARDMVEKGHEVTVVERIGSRCEQLVAETDVLVIEGDACDVRYLEQAHADRADVFVATTHEDDDNLVSCQLAKIEFGVKRAISRVNTPKNVEIFDRLGIEPVSSTRLISELLENEFSIGELIHLTSLKGGRVSLVELRIPSGPGAPRPRAIEKLDLPNEAVLVAIFRGDETVIPRGGAQLLPGDEVVLLTSPDLEHRITSSLLGRR</sequence>
<gene>
    <name evidence="9" type="ORF">GCM10011354_31560</name>
</gene>
<dbReference type="GO" id="GO:0005886">
    <property type="term" value="C:plasma membrane"/>
    <property type="evidence" value="ECO:0007669"/>
    <property type="project" value="InterPro"/>
</dbReference>
<evidence type="ECO:0000313" key="10">
    <source>
        <dbReference type="Proteomes" id="UP000650511"/>
    </source>
</evidence>